<dbReference type="Proteomes" id="UP000501387">
    <property type="component" value="Chromosome"/>
</dbReference>
<evidence type="ECO:0000256" key="1">
    <source>
        <dbReference type="SAM" id="Coils"/>
    </source>
</evidence>
<evidence type="ECO:0000256" key="2">
    <source>
        <dbReference type="SAM" id="SignalP"/>
    </source>
</evidence>
<feature type="chain" id="PRO_5038466983" evidence="2">
    <location>
        <begin position="23"/>
        <end position="159"/>
    </location>
</feature>
<keyword evidence="4" id="KW-1185">Reference proteome</keyword>
<gene>
    <name evidence="3" type="ORF">G7067_12345</name>
</gene>
<dbReference type="AlphaFoldDB" id="A0A6G8FKX2"/>
<keyword evidence="1" id="KW-0175">Coiled coil</keyword>
<reference evidence="3 4" key="1">
    <citation type="submission" date="2020-03" db="EMBL/GenBank/DDBJ databases">
        <title>Leucobacter sp. nov., isolated from beetles.</title>
        <authorList>
            <person name="Hyun D.-W."/>
            <person name="Bae J.-W."/>
        </authorList>
    </citation>
    <scope>NUCLEOTIDE SEQUENCE [LARGE SCALE GENOMIC DNA]</scope>
    <source>
        <strain evidence="3 4">HDW9B</strain>
    </source>
</reference>
<keyword evidence="2" id="KW-0732">Signal</keyword>
<evidence type="ECO:0000313" key="3">
    <source>
        <dbReference type="EMBL" id="QIM17017.1"/>
    </source>
</evidence>
<protein>
    <submittedName>
        <fullName evidence="3">Uncharacterized protein</fullName>
    </submittedName>
</protein>
<proteinExistence type="predicted"/>
<dbReference type="EMBL" id="CP049934">
    <property type="protein sequence ID" value="QIM17017.1"/>
    <property type="molecule type" value="Genomic_DNA"/>
</dbReference>
<feature type="coiled-coil region" evidence="1">
    <location>
        <begin position="121"/>
        <end position="155"/>
    </location>
</feature>
<organism evidence="3 4">
    <name type="scientific">Leucobacter insecticola</name>
    <dbReference type="NCBI Taxonomy" id="2714934"/>
    <lineage>
        <taxon>Bacteria</taxon>
        <taxon>Bacillati</taxon>
        <taxon>Actinomycetota</taxon>
        <taxon>Actinomycetes</taxon>
        <taxon>Micrococcales</taxon>
        <taxon>Microbacteriaceae</taxon>
        <taxon>Leucobacter</taxon>
    </lineage>
</organism>
<name>A0A6G8FKX2_9MICO</name>
<feature type="signal peptide" evidence="2">
    <location>
        <begin position="1"/>
        <end position="22"/>
    </location>
</feature>
<accession>A0A6G8FKX2</accession>
<evidence type="ECO:0000313" key="4">
    <source>
        <dbReference type="Proteomes" id="UP000501387"/>
    </source>
</evidence>
<dbReference type="KEGG" id="lins:G7067_12345"/>
<sequence>MKSIRRTSAVVAAIALALPLAACSGGQSVEAACNVANATVNEAQSDAQKAMSELGAGDTDLSKLFDPINAAFDKATSKVTNVEVSDALGKVAGEFKAFSDELADYKFPDMSDIDYSDPASLSKLEDMQKEAEALAENLQGRQESMQKSLDEWNKLCPAS</sequence>
<dbReference type="RefSeq" id="WP_166324874.1">
    <property type="nucleotide sequence ID" value="NZ_CP049934.1"/>
</dbReference>